<evidence type="ECO:0000313" key="2">
    <source>
        <dbReference type="Proteomes" id="UP001145114"/>
    </source>
</evidence>
<sequence>MEATLGFEEMTLEDKAAHDVSEHALDFLLIETIHTLVQSTVDVEEARLQGELGLDGAACAASEHATTSALLDLVTGDKRDLEPKACERIKNAGYQIGLRVAERQVHHRLPP</sequence>
<gene>
    <name evidence="1" type="ORF">EV182_000419</name>
</gene>
<name>A0ACC1HKF6_9FUNG</name>
<dbReference type="Proteomes" id="UP001145114">
    <property type="component" value="Unassembled WGS sequence"/>
</dbReference>
<dbReference type="EMBL" id="JAMZIH010005159">
    <property type="protein sequence ID" value="KAJ1675865.1"/>
    <property type="molecule type" value="Genomic_DNA"/>
</dbReference>
<proteinExistence type="predicted"/>
<accession>A0ACC1HKF6</accession>
<organism evidence="1 2">
    <name type="scientific">Spiromyces aspiralis</name>
    <dbReference type="NCBI Taxonomy" id="68401"/>
    <lineage>
        <taxon>Eukaryota</taxon>
        <taxon>Fungi</taxon>
        <taxon>Fungi incertae sedis</taxon>
        <taxon>Zoopagomycota</taxon>
        <taxon>Kickxellomycotina</taxon>
        <taxon>Kickxellomycetes</taxon>
        <taxon>Kickxellales</taxon>
        <taxon>Kickxellaceae</taxon>
        <taxon>Spiromyces</taxon>
    </lineage>
</organism>
<keyword evidence="2" id="KW-1185">Reference proteome</keyword>
<evidence type="ECO:0000313" key="1">
    <source>
        <dbReference type="EMBL" id="KAJ1675865.1"/>
    </source>
</evidence>
<reference evidence="1" key="1">
    <citation type="submission" date="2022-06" db="EMBL/GenBank/DDBJ databases">
        <title>Phylogenomic reconstructions and comparative analyses of Kickxellomycotina fungi.</title>
        <authorList>
            <person name="Reynolds N.K."/>
            <person name="Stajich J.E."/>
            <person name="Barry K."/>
            <person name="Grigoriev I.V."/>
            <person name="Crous P."/>
            <person name="Smith M.E."/>
        </authorList>
    </citation>
    <scope>NUCLEOTIDE SEQUENCE</scope>
    <source>
        <strain evidence="1">RSA 2271</strain>
    </source>
</reference>
<comment type="caution">
    <text evidence="1">The sequence shown here is derived from an EMBL/GenBank/DDBJ whole genome shotgun (WGS) entry which is preliminary data.</text>
</comment>
<protein>
    <submittedName>
        <fullName evidence="1">Uncharacterized protein</fullName>
    </submittedName>
</protein>